<evidence type="ECO:0008006" key="3">
    <source>
        <dbReference type="Google" id="ProtNLM"/>
    </source>
</evidence>
<protein>
    <recommendedName>
        <fullName evidence="3">TIGR02646 family protein</fullName>
    </recommendedName>
</protein>
<evidence type="ECO:0000313" key="2">
    <source>
        <dbReference type="Proteomes" id="UP000238823"/>
    </source>
</evidence>
<dbReference type="SUPFAM" id="SSF46785">
    <property type="entry name" value="Winged helix' DNA-binding domain"/>
    <property type="match status" value="1"/>
</dbReference>
<dbReference type="Gene3D" id="1.10.10.10">
    <property type="entry name" value="Winged helix-like DNA-binding domain superfamily/Winged helix DNA-binding domain"/>
    <property type="match status" value="1"/>
</dbReference>
<dbReference type="InterPro" id="IPR036388">
    <property type="entry name" value="WH-like_DNA-bd_sf"/>
</dbReference>
<organism evidence="1 2">
    <name type="scientific">Enhygromyxa salina</name>
    <dbReference type="NCBI Taxonomy" id="215803"/>
    <lineage>
        <taxon>Bacteria</taxon>
        <taxon>Pseudomonadati</taxon>
        <taxon>Myxococcota</taxon>
        <taxon>Polyangia</taxon>
        <taxon>Nannocystales</taxon>
        <taxon>Nannocystaceae</taxon>
        <taxon>Enhygromyxa</taxon>
    </lineage>
</organism>
<dbReference type="CDD" id="cd00090">
    <property type="entry name" value="HTH_ARSR"/>
    <property type="match status" value="1"/>
</dbReference>
<dbReference type="Proteomes" id="UP000238823">
    <property type="component" value="Unassembled WGS sequence"/>
</dbReference>
<accession>A0A2S9YUC0</accession>
<dbReference type="Gene3D" id="1.10.30.50">
    <property type="match status" value="1"/>
</dbReference>
<dbReference type="InterPro" id="IPR011991">
    <property type="entry name" value="ArsR-like_HTH"/>
</dbReference>
<sequence>MSADLDPGDPQQVVSFIGSREKQIDAGYDVVREPLRAACHRKCAYCEREVERSAHIDHFRPRRPHKGSARSDAHPGYWWLTWSWSNLLSACLECSLRKGGVFDVEGRRMCPWSTAVAGEQPRLLDPSVVDPQAHLECAVDDGGTSERWTVQGRTPEGMSTARALALDTPSDRYDTHLGLLRDVVEDLRLEASRGPSAVREKWRRKIRILVGRESAPYRTLSRAYLAHHLGAMMREYDLALPPLHDSSPPAPPEPMFADDERFAELDENLELRVRALGKRPASHETRDLILTLVKLHPRTVDELAGLLPQTRQALRRHLQELKSNGQLRFDGTRATAMS</sequence>
<dbReference type="AlphaFoldDB" id="A0A2S9YUC0"/>
<comment type="caution">
    <text evidence="1">The sequence shown here is derived from an EMBL/GenBank/DDBJ whole genome shotgun (WGS) entry which is preliminary data.</text>
</comment>
<dbReference type="GO" id="GO:0006355">
    <property type="term" value="P:regulation of DNA-templated transcription"/>
    <property type="evidence" value="ECO:0007669"/>
    <property type="project" value="UniProtKB-ARBA"/>
</dbReference>
<gene>
    <name evidence="1" type="ORF">ENSA7_15290</name>
</gene>
<dbReference type="EMBL" id="PVNL01000036">
    <property type="protein sequence ID" value="PRQ08711.1"/>
    <property type="molecule type" value="Genomic_DNA"/>
</dbReference>
<dbReference type="InterPro" id="IPR036390">
    <property type="entry name" value="WH_DNA-bd_sf"/>
</dbReference>
<evidence type="ECO:0000313" key="1">
    <source>
        <dbReference type="EMBL" id="PRQ08711.1"/>
    </source>
</evidence>
<name>A0A2S9YUC0_9BACT</name>
<reference evidence="1 2" key="1">
    <citation type="submission" date="2018-03" db="EMBL/GenBank/DDBJ databases">
        <title>Draft Genome Sequences of the Obligatory Marine Myxobacteria Enhygromyxa salina SWB007.</title>
        <authorList>
            <person name="Poehlein A."/>
            <person name="Moghaddam J.A."/>
            <person name="Harms H."/>
            <person name="Alanjari M."/>
            <person name="Koenig G.M."/>
            <person name="Daniel R."/>
            <person name="Schaeberle T.F."/>
        </authorList>
    </citation>
    <scope>NUCLEOTIDE SEQUENCE [LARGE SCALE GENOMIC DNA]</scope>
    <source>
        <strain evidence="1 2">SWB007</strain>
    </source>
</reference>
<dbReference type="OrthoDB" id="9816185at2"/>
<dbReference type="RefSeq" id="WP_106088565.1">
    <property type="nucleotide sequence ID" value="NZ_PVNL01000036.1"/>
</dbReference>
<proteinExistence type="predicted"/>